<accession>A0A8E2DNM2</accession>
<dbReference type="Gene3D" id="3.80.10.10">
    <property type="entry name" value="Ribonuclease Inhibitor"/>
    <property type="match status" value="1"/>
</dbReference>
<sequence>MDTLPLELHSHIFQFACTDDGSTARSLALVSRYVREVAKPFLYQSLVIHGLHQMTELIARLESTSPHLRRINHLFLSDWTTAQMNKQLLPTSDADMDHYDAERVAATQILTLAAPTLETLTLIASCPFTSPQLVSHLFSLRHPNLAELAIMGFYCTPRGLASMPRLERLHLSGNRNPRGLLQLNALDTACPALTHLRISGLVGATSFAHELREALQDSADPSGPYRARFPPTLRHLLVQPGRALGEGRTRIVRAMHEKMQDVLSDLAAKRDAARSSEVQFRVLDVEGNEDAYRSMRRQWEGRLSEESRLWEL</sequence>
<evidence type="ECO:0000313" key="1">
    <source>
        <dbReference type="EMBL" id="OCH90403.1"/>
    </source>
</evidence>
<evidence type="ECO:0000313" key="2">
    <source>
        <dbReference type="Proteomes" id="UP000250043"/>
    </source>
</evidence>
<proteinExistence type="predicted"/>
<evidence type="ECO:0008006" key="3">
    <source>
        <dbReference type="Google" id="ProtNLM"/>
    </source>
</evidence>
<organism evidence="1 2">
    <name type="scientific">Obba rivulosa</name>
    <dbReference type="NCBI Taxonomy" id="1052685"/>
    <lineage>
        <taxon>Eukaryota</taxon>
        <taxon>Fungi</taxon>
        <taxon>Dikarya</taxon>
        <taxon>Basidiomycota</taxon>
        <taxon>Agaricomycotina</taxon>
        <taxon>Agaricomycetes</taxon>
        <taxon>Polyporales</taxon>
        <taxon>Gelatoporiaceae</taxon>
        <taxon>Obba</taxon>
    </lineage>
</organism>
<dbReference type="EMBL" id="KV722405">
    <property type="protein sequence ID" value="OCH90403.1"/>
    <property type="molecule type" value="Genomic_DNA"/>
</dbReference>
<dbReference type="SUPFAM" id="SSF52047">
    <property type="entry name" value="RNI-like"/>
    <property type="match status" value="1"/>
</dbReference>
<keyword evidence="2" id="KW-1185">Reference proteome</keyword>
<name>A0A8E2DNM2_9APHY</name>
<reference evidence="1 2" key="1">
    <citation type="submission" date="2016-07" db="EMBL/GenBank/DDBJ databases">
        <title>Draft genome of the white-rot fungus Obba rivulosa 3A-2.</title>
        <authorList>
            <consortium name="DOE Joint Genome Institute"/>
            <person name="Miettinen O."/>
            <person name="Riley R."/>
            <person name="Acob R."/>
            <person name="Barry K."/>
            <person name="Cullen D."/>
            <person name="De Vries R."/>
            <person name="Hainaut M."/>
            <person name="Hatakka A."/>
            <person name="Henrissat B."/>
            <person name="Hilden K."/>
            <person name="Kuo R."/>
            <person name="Labutti K."/>
            <person name="Lipzen A."/>
            <person name="Makela M.R."/>
            <person name="Sandor L."/>
            <person name="Spatafora J.W."/>
            <person name="Grigoriev I.V."/>
            <person name="Hibbett D.S."/>
        </authorList>
    </citation>
    <scope>NUCLEOTIDE SEQUENCE [LARGE SCALE GENOMIC DNA]</scope>
    <source>
        <strain evidence="1 2">3A-2</strain>
    </source>
</reference>
<dbReference type="AlphaFoldDB" id="A0A8E2DNM2"/>
<protein>
    <recommendedName>
        <fullName evidence="3">F-box domain-containing protein</fullName>
    </recommendedName>
</protein>
<dbReference type="InterPro" id="IPR032675">
    <property type="entry name" value="LRR_dom_sf"/>
</dbReference>
<dbReference type="Proteomes" id="UP000250043">
    <property type="component" value="Unassembled WGS sequence"/>
</dbReference>
<dbReference type="OrthoDB" id="3256367at2759"/>
<gene>
    <name evidence="1" type="ORF">OBBRIDRAFT_793391</name>
</gene>